<sequence>MKRTYLLLFLALALVFSCSTDSTDDADLDPNMEQGSDDDSDDTNDESDTDDTSNDDTSDDNVENVVSYDNLVGEWLLSDLRFDETLNDDQLNFAKQILEYLTENECDLITLTFNDDGSSVSESKVDHLSINAGSGGLEIPCPAEMDEEAATWTLEDDQLTLSDEAMEERTITIVMEDENTLIIDGADVDENNYDGAEAVFIKQVEEE</sequence>
<organism evidence="3 4">
    <name type="scientific">Flagellimonas algicola</name>
    <dbReference type="NCBI Taxonomy" id="2583815"/>
    <lineage>
        <taxon>Bacteria</taxon>
        <taxon>Pseudomonadati</taxon>
        <taxon>Bacteroidota</taxon>
        <taxon>Flavobacteriia</taxon>
        <taxon>Flavobacteriales</taxon>
        <taxon>Flavobacteriaceae</taxon>
        <taxon>Flagellimonas</taxon>
    </lineage>
</organism>
<evidence type="ECO:0000256" key="2">
    <source>
        <dbReference type="SAM" id="SignalP"/>
    </source>
</evidence>
<keyword evidence="2" id="KW-0732">Signal</keyword>
<name>A0ABY2WI73_9FLAO</name>
<reference evidence="3 4" key="1">
    <citation type="submission" date="2019-05" db="EMBL/GenBank/DDBJ databases">
        <title>Flagellimonas sp. AsT0115, sp. nov., isolated from a marine red algae, Asparagopsis taxiformis.</title>
        <authorList>
            <person name="Kim J."/>
            <person name="Jeong S.E."/>
            <person name="Jeon C.O."/>
        </authorList>
    </citation>
    <scope>NUCLEOTIDE SEQUENCE [LARGE SCALE GENOMIC DNA]</scope>
    <source>
        <strain evidence="3 4">AsT0115</strain>
    </source>
</reference>
<gene>
    <name evidence="3" type="ORF">FGG15_09295</name>
</gene>
<feature type="compositionally biased region" description="Acidic residues" evidence="1">
    <location>
        <begin position="23"/>
        <end position="62"/>
    </location>
</feature>
<dbReference type="Proteomes" id="UP000751614">
    <property type="component" value="Unassembled WGS sequence"/>
</dbReference>
<keyword evidence="4" id="KW-1185">Reference proteome</keyword>
<feature type="signal peptide" evidence="2">
    <location>
        <begin position="1"/>
        <end position="22"/>
    </location>
</feature>
<evidence type="ECO:0000313" key="3">
    <source>
        <dbReference type="EMBL" id="TMU54408.1"/>
    </source>
</evidence>
<dbReference type="RefSeq" id="WP_138835577.1">
    <property type="nucleotide sequence ID" value="NZ_VCNI01000002.1"/>
</dbReference>
<dbReference type="PROSITE" id="PS51257">
    <property type="entry name" value="PROKAR_LIPOPROTEIN"/>
    <property type="match status" value="1"/>
</dbReference>
<feature type="chain" id="PRO_5045503375" description="Lipocalin-like protein" evidence="2">
    <location>
        <begin position="23"/>
        <end position="207"/>
    </location>
</feature>
<evidence type="ECO:0008006" key="5">
    <source>
        <dbReference type="Google" id="ProtNLM"/>
    </source>
</evidence>
<accession>A0ABY2WI73</accession>
<dbReference type="EMBL" id="VCNI01000002">
    <property type="protein sequence ID" value="TMU54408.1"/>
    <property type="molecule type" value="Genomic_DNA"/>
</dbReference>
<proteinExistence type="predicted"/>
<comment type="caution">
    <text evidence="3">The sequence shown here is derived from an EMBL/GenBank/DDBJ whole genome shotgun (WGS) entry which is preliminary data.</text>
</comment>
<evidence type="ECO:0000313" key="4">
    <source>
        <dbReference type="Proteomes" id="UP000751614"/>
    </source>
</evidence>
<evidence type="ECO:0000256" key="1">
    <source>
        <dbReference type="SAM" id="MobiDB-lite"/>
    </source>
</evidence>
<protein>
    <recommendedName>
        <fullName evidence="5">Lipocalin-like protein</fullName>
    </recommendedName>
</protein>
<feature type="region of interest" description="Disordered" evidence="1">
    <location>
        <begin position="23"/>
        <end position="64"/>
    </location>
</feature>